<dbReference type="EMBL" id="JAUSSU010000009">
    <property type="protein sequence ID" value="MDQ0114926.1"/>
    <property type="molecule type" value="Genomic_DNA"/>
</dbReference>
<dbReference type="CDD" id="cd01949">
    <property type="entry name" value="GGDEF"/>
    <property type="match status" value="1"/>
</dbReference>
<dbReference type="InterPro" id="IPR001789">
    <property type="entry name" value="Sig_transdc_resp-reg_receiver"/>
</dbReference>
<dbReference type="SMART" id="SM00267">
    <property type="entry name" value="GGDEF"/>
    <property type="match status" value="1"/>
</dbReference>
<dbReference type="PANTHER" id="PTHR45138:SF9">
    <property type="entry name" value="DIGUANYLATE CYCLASE DGCM-RELATED"/>
    <property type="match status" value="1"/>
</dbReference>
<gene>
    <name evidence="4" type="ORF">J2T15_004383</name>
</gene>
<dbReference type="Pfam" id="PF00990">
    <property type="entry name" value="GGDEF"/>
    <property type="match status" value="1"/>
</dbReference>
<dbReference type="SMART" id="SM00448">
    <property type="entry name" value="REC"/>
    <property type="match status" value="1"/>
</dbReference>
<feature type="domain" description="GGDEF" evidence="3">
    <location>
        <begin position="164"/>
        <end position="302"/>
    </location>
</feature>
<dbReference type="Pfam" id="PF00072">
    <property type="entry name" value="Response_reg"/>
    <property type="match status" value="1"/>
</dbReference>
<protein>
    <submittedName>
        <fullName evidence="4">Diguanylate cyclase (GGDEF)-like protein</fullName>
    </submittedName>
</protein>
<dbReference type="InterPro" id="IPR029787">
    <property type="entry name" value="Nucleotide_cyclase"/>
</dbReference>
<dbReference type="SUPFAM" id="SSF52172">
    <property type="entry name" value="CheY-like"/>
    <property type="match status" value="1"/>
</dbReference>
<sequence>MIKVLLIEDNPGDARLIKEVMSETEHQNFELIWADQLDIGIERIKKEAFHVVLLDLSLPDSHGMETIIAFREKAPEIPIVVLTGLDDEEVAINAVQHGAQDYLMKGQVNSSVILRSIRYAIERHRLQGELYNLSIIDELTSLYNRRGFFNLAQHYMNARTQEGKGFYLIVADLDRMKQINDTYGHHMGDLALMDTANILKEVFHNSAIIARMGGDEFTVVVPDTLRDARLLEGVEQEMISNMQHKLHSFNRDAGRLYHLSISLGLYYFNPEMPLALGDLIIKADQRMYACKKEKMFKNAQNI</sequence>
<keyword evidence="5" id="KW-1185">Reference proteome</keyword>
<dbReference type="InterPro" id="IPR011006">
    <property type="entry name" value="CheY-like_superfamily"/>
</dbReference>
<evidence type="ECO:0000313" key="4">
    <source>
        <dbReference type="EMBL" id="MDQ0114926.1"/>
    </source>
</evidence>
<dbReference type="InterPro" id="IPR050469">
    <property type="entry name" value="Diguanylate_Cyclase"/>
</dbReference>
<reference evidence="4 5" key="1">
    <citation type="submission" date="2023-07" db="EMBL/GenBank/DDBJ databases">
        <title>Sorghum-associated microbial communities from plants grown in Nebraska, USA.</title>
        <authorList>
            <person name="Schachtman D."/>
        </authorList>
    </citation>
    <scope>NUCLEOTIDE SEQUENCE [LARGE SCALE GENOMIC DNA]</scope>
    <source>
        <strain evidence="4 5">CC482</strain>
    </source>
</reference>
<feature type="domain" description="Response regulatory" evidence="2">
    <location>
        <begin position="3"/>
        <end position="120"/>
    </location>
</feature>
<dbReference type="SUPFAM" id="SSF55073">
    <property type="entry name" value="Nucleotide cyclase"/>
    <property type="match status" value="1"/>
</dbReference>
<dbReference type="CDD" id="cd00156">
    <property type="entry name" value="REC"/>
    <property type="match status" value="1"/>
</dbReference>
<dbReference type="Proteomes" id="UP001229346">
    <property type="component" value="Unassembled WGS sequence"/>
</dbReference>
<dbReference type="Gene3D" id="3.40.50.2300">
    <property type="match status" value="1"/>
</dbReference>
<dbReference type="Gene3D" id="3.30.70.270">
    <property type="match status" value="1"/>
</dbReference>
<dbReference type="PROSITE" id="PS50110">
    <property type="entry name" value="RESPONSE_REGULATORY"/>
    <property type="match status" value="1"/>
</dbReference>
<dbReference type="InterPro" id="IPR000160">
    <property type="entry name" value="GGDEF_dom"/>
</dbReference>
<evidence type="ECO:0000259" key="2">
    <source>
        <dbReference type="PROSITE" id="PS50110"/>
    </source>
</evidence>
<dbReference type="InterPro" id="IPR043128">
    <property type="entry name" value="Rev_trsase/Diguanyl_cyclase"/>
</dbReference>
<feature type="modified residue" description="4-aspartylphosphate" evidence="1">
    <location>
        <position position="55"/>
    </location>
</feature>
<dbReference type="RefSeq" id="WP_307206312.1">
    <property type="nucleotide sequence ID" value="NZ_JAUSSU010000009.1"/>
</dbReference>
<evidence type="ECO:0000259" key="3">
    <source>
        <dbReference type="PROSITE" id="PS50887"/>
    </source>
</evidence>
<keyword evidence="1" id="KW-0597">Phosphoprotein</keyword>
<evidence type="ECO:0000256" key="1">
    <source>
        <dbReference type="PROSITE-ProRule" id="PRU00169"/>
    </source>
</evidence>
<dbReference type="PANTHER" id="PTHR45138">
    <property type="entry name" value="REGULATORY COMPONENTS OF SENSORY TRANSDUCTION SYSTEM"/>
    <property type="match status" value="1"/>
</dbReference>
<evidence type="ECO:0000313" key="5">
    <source>
        <dbReference type="Proteomes" id="UP001229346"/>
    </source>
</evidence>
<dbReference type="NCBIfam" id="TIGR00254">
    <property type="entry name" value="GGDEF"/>
    <property type="match status" value="1"/>
</dbReference>
<name>A0ABT9U7A2_PAEHA</name>
<comment type="caution">
    <text evidence="4">The sequence shown here is derived from an EMBL/GenBank/DDBJ whole genome shotgun (WGS) entry which is preliminary data.</text>
</comment>
<accession>A0ABT9U7A2</accession>
<organism evidence="4 5">
    <name type="scientific">Paenibacillus harenae</name>
    <dbReference type="NCBI Taxonomy" id="306543"/>
    <lineage>
        <taxon>Bacteria</taxon>
        <taxon>Bacillati</taxon>
        <taxon>Bacillota</taxon>
        <taxon>Bacilli</taxon>
        <taxon>Bacillales</taxon>
        <taxon>Paenibacillaceae</taxon>
        <taxon>Paenibacillus</taxon>
    </lineage>
</organism>
<proteinExistence type="predicted"/>
<dbReference type="PROSITE" id="PS50887">
    <property type="entry name" value="GGDEF"/>
    <property type="match status" value="1"/>
</dbReference>